<keyword evidence="7" id="KW-1185">Reference proteome</keyword>
<dbReference type="Gene3D" id="3.60.15.10">
    <property type="entry name" value="Ribonuclease Z/Hydroxyacylglutathione hydrolase-like"/>
    <property type="match status" value="1"/>
</dbReference>
<accession>A0AA50DHD0</accession>
<evidence type="ECO:0000256" key="2">
    <source>
        <dbReference type="ARBA" id="ARBA00022723"/>
    </source>
</evidence>
<evidence type="ECO:0000256" key="3">
    <source>
        <dbReference type="ARBA" id="ARBA00022801"/>
    </source>
</evidence>
<feature type="domain" description="Metallo-beta-lactamase" evidence="5">
    <location>
        <begin position="31"/>
        <end position="264"/>
    </location>
</feature>
<sequence length="285" mass="31895">MKIRHLNCGCMCPYGGAFYDGFSKGIKAHLACHCLLIETDAHGLILVDTGFGRDDIRMADNRIAGFFRFLNNIQRRETLTALSQIKALGYSASDVRHIILTHLDFDHAGGLTDFPEAKIHLMQQEIDTAQSRHSWLARSRYRPAQWSGSSGWAGYQAQGEKWFGFDSVNALEGLPPEILLIPLAGHTLGHAGIAIKTAEGWLLHGGDAWFYRGEMQGLQRHCTPGLRFYQWFMAADQHARRKNQQRLRELACMPSANVRLFCSHDLKELESFLPLPATGGTGSRT</sequence>
<dbReference type="GO" id="GO:0016787">
    <property type="term" value="F:hydrolase activity"/>
    <property type="evidence" value="ECO:0007669"/>
    <property type="project" value="UniProtKB-KW"/>
</dbReference>
<evidence type="ECO:0000313" key="7">
    <source>
        <dbReference type="Proteomes" id="UP001228139"/>
    </source>
</evidence>
<keyword evidence="2" id="KW-0479">Metal-binding</keyword>
<dbReference type="KEGG" id="epi:Q3V30_16800"/>
<protein>
    <submittedName>
        <fullName evidence="6">MBL fold metallo-hydrolase</fullName>
    </submittedName>
</protein>
<dbReference type="EMBL" id="CP132353">
    <property type="protein sequence ID" value="WLS78109.1"/>
    <property type="molecule type" value="Genomic_DNA"/>
</dbReference>
<evidence type="ECO:0000313" key="6">
    <source>
        <dbReference type="EMBL" id="WLS78109.1"/>
    </source>
</evidence>
<evidence type="ECO:0000256" key="4">
    <source>
        <dbReference type="ARBA" id="ARBA00022833"/>
    </source>
</evidence>
<dbReference type="GO" id="GO:0046872">
    <property type="term" value="F:metal ion binding"/>
    <property type="evidence" value="ECO:0007669"/>
    <property type="project" value="UniProtKB-KW"/>
</dbReference>
<comment type="similarity">
    <text evidence="1">Belongs to the metallo-beta-lactamase superfamily.</text>
</comment>
<gene>
    <name evidence="6" type="ORF">Q3V30_16800</name>
</gene>
<dbReference type="Proteomes" id="UP001228139">
    <property type="component" value="Chromosome"/>
</dbReference>
<evidence type="ECO:0000259" key="5">
    <source>
        <dbReference type="SMART" id="SM00849"/>
    </source>
</evidence>
<dbReference type="AlphaFoldDB" id="A0AA50DHD0"/>
<keyword evidence="3" id="KW-0378">Hydrolase</keyword>
<dbReference type="SMART" id="SM00849">
    <property type="entry name" value="Lactamase_B"/>
    <property type="match status" value="1"/>
</dbReference>
<keyword evidence="4" id="KW-0862">Zinc</keyword>
<name>A0AA50DHD0_9GAMM</name>
<evidence type="ECO:0000256" key="1">
    <source>
        <dbReference type="ARBA" id="ARBA00007749"/>
    </source>
</evidence>
<proteinExistence type="inferred from homology"/>
<dbReference type="InterPro" id="IPR051013">
    <property type="entry name" value="MBL_superfamily_lactonases"/>
</dbReference>
<organism evidence="6 7">
    <name type="scientific">Erwinia pyri</name>
    <dbReference type="NCBI Taxonomy" id="3062598"/>
    <lineage>
        <taxon>Bacteria</taxon>
        <taxon>Pseudomonadati</taxon>
        <taxon>Pseudomonadota</taxon>
        <taxon>Gammaproteobacteria</taxon>
        <taxon>Enterobacterales</taxon>
        <taxon>Erwiniaceae</taxon>
        <taxon>Erwinia</taxon>
    </lineage>
</organism>
<dbReference type="SUPFAM" id="SSF56281">
    <property type="entry name" value="Metallo-hydrolase/oxidoreductase"/>
    <property type="match status" value="1"/>
</dbReference>
<dbReference type="InterPro" id="IPR036866">
    <property type="entry name" value="RibonucZ/Hydroxyglut_hydro"/>
</dbReference>
<dbReference type="CDD" id="cd07742">
    <property type="entry name" value="metallo-hydrolase-like_MBL-fold"/>
    <property type="match status" value="1"/>
</dbReference>
<dbReference type="RefSeq" id="WP_306207638.1">
    <property type="nucleotide sequence ID" value="NZ_CP132353.1"/>
</dbReference>
<dbReference type="PANTHER" id="PTHR42978:SF3">
    <property type="entry name" value="BLR3078 PROTEIN"/>
    <property type="match status" value="1"/>
</dbReference>
<dbReference type="InterPro" id="IPR001279">
    <property type="entry name" value="Metallo-B-lactamas"/>
</dbReference>
<dbReference type="Pfam" id="PF00753">
    <property type="entry name" value="Lactamase_B"/>
    <property type="match status" value="1"/>
</dbReference>
<dbReference type="PANTHER" id="PTHR42978">
    <property type="entry name" value="QUORUM-QUENCHING LACTONASE YTNP-RELATED-RELATED"/>
    <property type="match status" value="1"/>
</dbReference>
<reference evidence="6 7" key="1">
    <citation type="submission" date="2023-07" db="EMBL/GenBank/DDBJ databases">
        <title>Pathogenic bacteria of pear tree diseases.</title>
        <authorList>
            <person name="Zhang Z."/>
            <person name="He L."/>
            <person name="Huang R."/>
        </authorList>
    </citation>
    <scope>NUCLEOTIDE SEQUENCE [LARGE SCALE GENOMIC DNA]</scope>
    <source>
        <strain evidence="6 7">DE2</strain>
    </source>
</reference>